<feature type="signal peptide" evidence="1">
    <location>
        <begin position="1"/>
        <end position="24"/>
    </location>
</feature>
<dbReference type="Proteomes" id="UP000295361">
    <property type="component" value="Unassembled WGS sequence"/>
</dbReference>
<dbReference type="Pfam" id="PF07603">
    <property type="entry name" value="Lcl_C"/>
    <property type="match status" value="1"/>
</dbReference>
<keyword evidence="4" id="KW-1185">Reference proteome</keyword>
<accession>A0A4R6QBH3</accession>
<dbReference type="EMBL" id="SNXS01000017">
    <property type="protein sequence ID" value="TDP59711.1"/>
    <property type="molecule type" value="Genomic_DNA"/>
</dbReference>
<evidence type="ECO:0000313" key="4">
    <source>
        <dbReference type="Proteomes" id="UP000295361"/>
    </source>
</evidence>
<proteinExistence type="predicted"/>
<gene>
    <name evidence="3" type="ORF">DES47_11729</name>
</gene>
<dbReference type="RefSeq" id="WP_133704007.1">
    <property type="nucleotide sequence ID" value="NZ_SNXS01000017.1"/>
</dbReference>
<keyword evidence="1" id="KW-0732">Signal</keyword>
<sequence length="188" mass="20449">MNTFSSKAVCCCVLLTLAGTAATAAPNAMQPSEDGAHVLDERAKLVWARCVEGMQWDGKTCTGTPRLMSHAQASALAASRSKAEGLRWRLPRVNELRRLVDKGAKPAGPDALLFPAAPRDWHWSSTLNVNQESVNPYNYGNVMRGRSTENAGNTAFLLGWAVYLGAGETRADVLRSTRLVVRLVRPQE</sequence>
<dbReference type="AlphaFoldDB" id="A0A4R6QBH3"/>
<evidence type="ECO:0000313" key="3">
    <source>
        <dbReference type="EMBL" id="TDP59711.1"/>
    </source>
</evidence>
<evidence type="ECO:0000259" key="2">
    <source>
        <dbReference type="Pfam" id="PF07603"/>
    </source>
</evidence>
<protein>
    <submittedName>
        <fullName evidence="3">Uncharacterized protein DUF1566</fullName>
    </submittedName>
</protein>
<dbReference type="OrthoDB" id="8555302at2"/>
<evidence type="ECO:0000256" key="1">
    <source>
        <dbReference type="SAM" id="SignalP"/>
    </source>
</evidence>
<organism evidence="3 4">
    <name type="scientific">Roseateles toxinivorans</name>
    <dbReference type="NCBI Taxonomy" id="270368"/>
    <lineage>
        <taxon>Bacteria</taxon>
        <taxon>Pseudomonadati</taxon>
        <taxon>Pseudomonadota</taxon>
        <taxon>Betaproteobacteria</taxon>
        <taxon>Burkholderiales</taxon>
        <taxon>Sphaerotilaceae</taxon>
        <taxon>Roseateles</taxon>
    </lineage>
</organism>
<feature type="domain" description="Lcl C-terminal" evidence="2">
    <location>
        <begin position="38"/>
        <end position="185"/>
    </location>
</feature>
<comment type="caution">
    <text evidence="3">The sequence shown here is derived from an EMBL/GenBank/DDBJ whole genome shotgun (WGS) entry which is preliminary data.</text>
</comment>
<feature type="chain" id="PRO_5020904289" evidence="1">
    <location>
        <begin position="25"/>
        <end position="188"/>
    </location>
</feature>
<dbReference type="InParanoid" id="A0A4R6QBH3"/>
<dbReference type="InterPro" id="IPR011460">
    <property type="entry name" value="Lcl_C"/>
</dbReference>
<reference evidence="3 4" key="1">
    <citation type="submission" date="2019-03" db="EMBL/GenBank/DDBJ databases">
        <title>Genomic Encyclopedia of Type Strains, Phase IV (KMG-IV): sequencing the most valuable type-strain genomes for metagenomic binning, comparative biology and taxonomic classification.</title>
        <authorList>
            <person name="Goeker M."/>
        </authorList>
    </citation>
    <scope>NUCLEOTIDE SEQUENCE [LARGE SCALE GENOMIC DNA]</scope>
    <source>
        <strain evidence="3 4">DSM 16998</strain>
    </source>
</reference>
<name>A0A4R6QBH3_9BURK</name>